<feature type="transmembrane region" description="Helical" evidence="7">
    <location>
        <begin position="349"/>
        <end position="368"/>
    </location>
</feature>
<dbReference type="STRING" id="64969.SAMN02745127_00884"/>
<feature type="transmembrane region" description="Helical" evidence="7">
    <location>
        <begin position="399"/>
        <end position="422"/>
    </location>
</feature>
<evidence type="ECO:0000259" key="8">
    <source>
        <dbReference type="PROSITE" id="PS50125"/>
    </source>
</evidence>
<dbReference type="FunFam" id="3.30.70.1230:FF:000016">
    <property type="entry name" value="Adenylate/guanylate cyclase domain-containing protein"/>
    <property type="match status" value="1"/>
</dbReference>
<sequence length="720" mass="80549">MTKASARRLQAGTVIFLTVCTLMTILHFLGGGQRLEWITYDHRYKVFRADKKAHDDIAIILIDESSLQAMAPLVGRFPWPRTVYTDLLEFLNYAEPKAILFDILFTEHQNAKNSIEQEDDLSFAIATASTGSVYHAAQIMAVAEDERKDKMLDRPLPDAFKQQFGFELNEKLSTDLRTNNYALPYTDLYSGSRGIGSVDMKSDADGIYRTVHPFRIYQDKALPSLGFAAFVNRDTTIRRNENSLTLDDIQIPLLNNGEYPVHMVGKFNTYSFGGLMASLQQIRQGNVDNLIVDPREFTNKIIYIGASAVGLEDIKATPVLSQAPGVMIHASITSNILERDFLEPASPQVSYILILLFALLASASVLYFSVFSLQILLPAVLAVSYVGFVYWQFSIGELYNLISPVITIILASGLSLVFLTFTEGRDKQRVRKMLSQYVSPAILTELIDKTDELAKADIGTVENLTILFSDIRGFTSISENLDASQVVDLLNIHLGSMSDVIFDYNGTLDKFIGDAIMAFWGAPIRIANHPDQAVQCALAMVRELTKVNEKLNAKGYKSINVGIGLHTGDVVLGNIGSSKKLDYTVIGDNVNLASRMEGLTKNYRCEVLITEDTVRAFQSPMPCIKVDLVRVKGKQHPTAVYIPTDIAELNEIELAQAWQQQQNSEVAFEYYLARDWDRAIELFKTIRHLPAIDDLIERCNHYKAISPDMDWDGVHTMNTK</sequence>
<evidence type="ECO:0000256" key="3">
    <source>
        <dbReference type="ARBA" id="ARBA00022475"/>
    </source>
</evidence>
<comment type="caution">
    <text evidence="9">The sequence shown here is derived from an EMBL/GenBank/DDBJ whole genome shotgun (WGS) entry which is preliminary data.</text>
</comment>
<accession>A0A1T4MQ60</accession>
<dbReference type="SMART" id="SM01080">
    <property type="entry name" value="CHASE2"/>
    <property type="match status" value="1"/>
</dbReference>
<evidence type="ECO:0000256" key="2">
    <source>
        <dbReference type="ARBA" id="ARBA00005381"/>
    </source>
</evidence>
<dbReference type="EMBL" id="MTSM01000001">
    <property type="protein sequence ID" value="OPX56925.1"/>
    <property type="molecule type" value="Genomic_DNA"/>
</dbReference>
<dbReference type="Proteomes" id="UP000191418">
    <property type="component" value="Unassembled WGS sequence"/>
</dbReference>
<proteinExistence type="inferred from homology"/>
<name>A0A1T4MQ60_9GAMM</name>
<comment type="subcellular location">
    <subcellularLocation>
        <location evidence="1">Cell envelope</location>
    </subcellularLocation>
</comment>
<evidence type="ECO:0000256" key="1">
    <source>
        <dbReference type="ARBA" id="ARBA00004196"/>
    </source>
</evidence>
<protein>
    <recommendedName>
        <fullName evidence="8">Guanylate cyclase domain-containing protein</fullName>
    </recommendedName>
</protein>
<dbReference type="AlphaFoldDB" id="A0A1T4MQ60"/>
<feature type="transmembrane region" description="Helical" evidence="7">
    <location>
        <begin position="375"/>
        <end position="393"/>
    </location>
</feature>
<feature type="transmembrane region" description="Helical" evidence="7">
    <location>
        <begin position="12"/>
        <end position="30"/>
    </location>
</feature>
<evidence type="ECO:0000256" key="5">
    <source>
        <dbReference type="ARBA" id="ARBA00022989"/>
    </source>
</evidence>
<dbReference type="Pfam" id="PF00211">
    <property type="entry name" value="Guanylate_cyc"/>
    <property type="match status" value="1"/>
</dbReference>
<dbReference type="OrthoDB" id="9806704at2"/>
<dbReference type="PANTHER" id="PTHR43081:SF1">
    <property type="entry name" value="ADENYLATE CYCLASE, TERMINAL-DIFFERENTIATION SPECIFIC"/>
    <property type="match status" value="1"/>
</dbReference>
<keyword evidence="5 7" id="KW-1133">Transmembrane helix</keyword>
<dbReference type="GO" id="GO:0035556">
    <property type="term" value="P:intracellular signal transduction"/>
    <property type="evidence" value="ECO:0007669"/>
    <property type="project" value="InterPro"/>
</dbReference>
<organism evidence="9 10">
    <name type="scientific">Oceanospirillum multiglobuliferum</name>
    <dbReference type="NCBI Taxonomy" id="64969"/>
    <lineage>
        <taxon>Bacteria</taxon>
        <taxon>Pseudomonadati</taxon>
        <taxon>Pseudomonadota</taxon>
        <taxon>Gammaproteobacteria</taxon>
        <taxon>Oceanospirillales</taxon>
        <taxon>Oceanospirillaceae</taxon>
        <taxon>Oceanospirillum</taxon>
    </lineage>
</organism>
<dbReference type="CDD" id="cd07302">
    <property type="entry name" value="CHD"/>
    <property type="match status" value="1"/>
</dbReference>
<dbReference type="SUPFAM" id="SSF55073">
    <property type="entry name" value="Nucleotide cyclase"/>
    <property type="match status" value="1"/>
</dbReference>
<dbReference type="RefSeq" id="WP_159445588.1">
    <property type="nucleotide sequence ID" value="NZ_FUXG01000004.1"/>
</dbReference>
<evidence type="ECO:0000256" key="7">
    <source>
        <dbReference type="SAM" id="Phobius"/>
    </source>
</evidence>
<dbReference type="GO" id="GO:0030313">
    <property type="term" value="C:cell envelope"/>
    <property type="evidence" value="ECO:0007669"/>
    <property type="project" value="UniProtKB-SubCell"/>
</dbReference>
<dbReference type="InterPro" id="IPR050697">
    <property type="entry name" value="Adenylyl/Guanylyl_Cyclase_3/4"/>
</dbReference>
<comment type="similarity">
    <text evidence="2">Belongs to the adenylyl cyclase class-3 family.</text>
</comment>
<dbReference type="Gene3D" id="3.30.70.1230">
    <property type="entry name" value="Nucleotide cyclase"/>
    <property type="match status" value="1"/>
</dbReference>
<keyword evidence="10" id="KW-1185">Reference proteome</keyword>
<dbReference type="GO" id="GO:0004016">
    <property type="term" value="F:adenylate cyclase activity"/>
    <property type="evidence" value="ECO:0007669"/>
    <property type="project" value="UniProtKB-ARBA"/>
</dbReference>
<gene>
    <name evidence="9" type="ORF">BTE48_00360</name>
</gene>
<dbReference type="GO" id="GO:0006171">
    <property type="term" value="P:cAMP biosynthetic process"/>
    <property type="evidence" value="ECO:0007669"/>
    <property type="project" value="TreeGrafter"/>
</dbReference>
<dbReference type="InterPro" id="IPR001054">
    <property type="entry name" value="A/G_cyclase"/>
</dbReference>
<dbReference type="Pfam" id="PF05226">
    <property type="entry name" value="CHASE2"/>
    <property type="match status" value="1"/>
</dbReference>
<dbReference type="SMART" id="SM00044">
    <property type="entry name" value="CYCc"/>
    <property type="match status" value="1"/>
</dbReference>
<keyword evidence="4 7" id="KW-0812">Transmembrane</keyword>
<evidence type="ECO:0000256" key="6">
    <source>
        <dbReference type="ARBA" id="ARBA00023136"/>
    </source>
</evidence>
<evidence type="ECO:0000313" key="9">
    <source>
        <dbReference type="EMBL" id="OPX56925.1"/>
    </source>
</evidence>
<feature type="domain" description="Guanylate cyclase" evidence="8">
    <location>
        <begin position="465"/>
        <end position="597"/>
    </location>
</feature>
<evidence type="ECO:0000256" key="4">
    <source>
        <dbReference type="ARBA" id="ARBA00022692"/>
    </source>
</evidence>
<dbReference type="InterPro" id="IPR029787">
    <property type="entry name" value="Nucleotide_cyclase"/>
</dbReference>
<keyword evidence="3" id="KW-1003">Cell membrane</keyword>
<dbReference type="PANTHER" id="PTHR43081">
    <property type="entry name" value="ADENYLATE CYCLASE, TERMINAL-DIFFERENTIATION SPECIFIC-RELATED"/>
    <property type="match status" value="1"/>
</dbReference>
<reference evidence="9 10" key="1">
    <citation type="submission" date="2017-01" db="EMBL/GenBank/DDBJ databases">
        <title>Genome Sequencing of a Marine Spirillum, Oceanospirillum multiglobuliferum ATCC 33336, from Japan.</title>
        <authorList>
            <person name="Carney J.G."/>
            <person name="Trachtenberg A.M."/>
            <person name="Rheaume B.A."/>
            <person name="Linnane J.D."/>
            <person name="Pitts N.L."/>
            <person name="Mykles D.L."/>
            <person name="Maclea K.S."/>
        </authorList>
    </citation>
    <scope>NUCLEOTIDE SEQUENCE [LARGE SCALE GENOMIC DNA]</scope>
    <source>
        <strain evidence="9 10">ATCC 33336</strain>
    </source>
</reference>
<dbReference type="PROSITE" id="PS50125">
    <property type="entry name" value="GUANYLATE_CYCLASE_2"/>
    <property type="match status" value="1"/>
</dbReference>
<evidence type="ECO:0000313" key="10">
    <source>
        <dbReference type="Proteomes" id="UP000191418"/>
    </source>
</evidence>
<dbReference type="InterPro" id="IPR007890">
    <property type="entry name" value="CHASE2"/>
</dbReference>
<keyword evidence="6 7" id="KW-0472">Membrane</keyword>